<dbReference type="SUPFAM" id="SSF51695">
    <property type="entry name" value="PLC-like phosphodiesterases"/>
    <property type="match status" value="1"/>
</dbReference>
<proteinExistence type="predicted"/>
<dbReference type="Pfam" id="PF16387">
    <property type="entry name" value="DUF4996"/>
    <property type="match status" value="1"/>
</dbReference>
<keyword evidence="3" id="KW-1185">Reference proteome</keyword>
<evidence type="ECO:0000313" key="3">
    <source>
        <dbReference type="Proteomes" id="UP001165381"/>
    </source>
</evidence>
<feature type="domain" description="GP-PDE" evidence="1">
    <location>
        <begin position="52"/>
        <end position="303"/>
    </location>
</feature>
<dbReference type="Proteomes" id="UP001165381">
    <property type="component" value="Unassembled WGS sequence"/>
</dbReference>
<comment type="caution">
    <text evidence="2">The sequence shown here is derived from an EMBL/GenBank/DDBJ whole genome shotgun (WGS) entry which is preliminary data.</text>
</comment>
<dbReference type="PANTHER" id="PTHR46320">
    <property type="entry name" value="GLYCEROPHOSPHODIESTER PHOSPHODIESTERASE 1"/>
    <property type="match status" value="1"/>
</dbReference>
<dbReference type="InterPro" id="IPR030395">
    <property type="entry name" value="GP_PDE_dom"/>
</dbReference>
<dbReference type="PROSITE" id="PS51257">
    <property type="entry name" value="PROKAR_LIPOPROTEIN"/>
    <property type="match status" value="1"/>
</dbReference>
<gene>
    <name evidence="2" type="ORF">M3P09_05975</name>
</gene>
<evidence type="ECO:0000313" key="2">
    <source>
        <dbReference type="EMBL" id="MCL6294532.1"/>
    </source>
</evidence>
<dbReference type="InterPro" id="IPR032160">
    <property type="entry name" value="DUF4996"/>
</dbReference>
<sequence length="310" mass="35758">MKIYFYVLLFIVVLMSCNKKTLIKKEKIEEGYKISSIQEKIANFKDSKNKEIIVVAHRADWRNAPENSLQAIQNCIDMGVDMVEIDVRKTKDNQLVVIHDITIDRTTTGKGYVKDWTLDSLKTLQLKDGLGVATQHRIPTLKEALLVTKDKILVNLDKSYDIFDECYKIIKETQTQDQVIIKGVISKPQVEQEFGQYLDKVLFMPVVRLHKPGAKEIVDQYMLLSPPEAIEFTAKYDTLQGINRFKKLRELGTSVWVNSLWPHHNGGHDDEKAAINPSVYDWYINNNVDIIQTDRPQLLLNYLRSKGLHN</sequence>
<dbReference type="Gene3D" id="3.20.20.190">
    <property type="entry name" value="Phosphatidylinositol (PI) phosphodiesterase"/>
    <property type="match status" value="1"/>
</dbReference>
<dbReference type="PANTHER" id="PTHR46320:SF1">
    <property type="entry name" value="GLYCEROPHOSPHODIESTER PHOSPHODIESTERASE 1"/>
    <property type="match status" value="1"/>
</dbReference>
<accession>A0ABT0QC29</accession>
<dbReference type="EMBL" id="JAMFLZ010000002">
    <property type="protein sequence ID" value="MCL6294532.1"/>
    <property type="molecule type" value="Genomic_DNA"/>
</dbReference>
<evidence type="ECO:0000259" key="1">
    <source>
        <dbReference type="PROSITE" id="PS51704"/>
    </source>
</evidence>
<organism evidence="2 3">
    <name type="scientific">Jejuia spongiicola</name>
    <dbReference type="NCBI Taxonomy" id="2942207"/>
    <lineage>
        <taxon>Bacteria</taxon>
        <taxon>Pseudomonadati</taxon>
        <taxon>Bacteroidota</taxon>
        <taxon>Flavobacteriia</taxon>
        <taxon>Flavobacteriales</taxon>
        <taxon>Flavobacteriaceae</taxon>
        <taxon>Jejuia</taxon>
    </lineage>
</organism>
<dbReference type="Pfam" id="PF03009">
    <property type="entry name" value="GDPD"/>
    <property type="match status" value="1"/>
</dbReference>
<reference evidence="2" key="1">
    <citation type="submission" date="2022-05" db="EMBL/GenBank/DDBJ databases">
        <authorList>
            <person name="Park J.-S."/>
        </authorList>
    </citation>
    <scope>NUCLEOTIDE SEQUENCE</scope>
    <source>
        <strain evidence="2">2012CJ34-3</strain>
    </source>
</reference>
<dbReference type="InterPro" id="IPR017946">
    <property type="entry name" value="PLC-like_Pdiesterase_TIM-brl"/>
</dbReference>
<protein>
    <submittedName>
        <fullName evidence="2">Glycerophosphodiester phosphodiesterase family protein</fullName>
    </submittedName>
</protein>
<name>A0ABT0QC29_9FLAO</name>
<dbReference type="RefSeq" id="WP_249972406.1">
    <property type="nucleotide sequence ID" value="NZ_JAMFLZ010000002.1"/>
</dbReference>
<dbReference type="CDD" id="cd08566">
    <property type="entry name" value="GDPD_AtGDE_like"/>
    <property type="match status" value="1"/>
</dbReference>
<dbReference type="PROSITE" id="PS51704">
    <property type="entry name" value="GP_PDE"/>
    <property type="match status" value="1"/>
</dbReference>